<dbReference type="PANTHER" id="PTHR38659">
    <property type="entry name" value="METAL-DEPENDENT PHOSPHOHYDROLASE"/>
    <property type="match status" value="1"/>
</dbReference>
<evidence type="ECO:0000313" key="2">
    <source>
        <dbReference type="Proteomes" id="UP001298681"/>
    </source>
</evidence>
<gene>
    <name evidence="1" type="ORF">L0P57_12295</name>
</gene>
<keyword evidence="2" id="KW-1185">Reference proteome</keyword>
<organism evidence="1 2">
    <name type="scientific">Anaeromassilibacillus senegalensis</name>
    <dbReference type="NCBI Taxonomy" id="1673717"/>
    <lineage>
        <taxon>Bacteria</taxon>
        <taxon>Bacillati</taxon>
        <taxon>Bacillota</taxon>
        <taxon>Clostridia</taxon>
        <taxon>Eubacteriales</taxon>
        <taxon>Acutalibacteraceae</taxon>
        <taxon>Anaeromassilibacillus</taxon>
    </lineage>
</organism>
<dbReference type="PANTHER" id="PTHR38659:SF2">
    <property type="entry name" value="HDIG DOMAIN PROTEIN"/>
    <property type="match status" value="1"/>
</dbReference>
<sequence length="185" mass="21039">MIPTLEQAQKLLEQYNQDAFHLRHGKIVSGVMGWFAKELAPDEVEFWKVVGLLHDLDFEKYPEQHCIKSQEIMRENGIDERIIRATASHAYPAVDIRPEHIMEKVLYATDELTGLIGAVALMRPSKSVSDLEVKSVKKKFKTLNFAAGCSREVIQAGADMLGWPLEELIQKTILAMRSLMDEMEI</sequence>
<dbReference type="Gene3D" id="1.10.3210.10">
    <property type="entry name" value="Hypothetical protein af1432"/>
    <property type="match status" value="1"/>
</dbReference>
<comment type="caution">
    <text evidence="1">The sequence shown here is derived from an EMBL/GenBank/DDBJ whole genome shotgun (WGS) entry which is preliminary data.</text>
</comment>
<keyword evidence="1" id="KW-0378">Hydrolase</keyword>
<dbReference type="EMBL" id="JAKNHQ010000021">
    <property type="protein sequence ID" value="MCG4611707.1"/>
    <property type="molecule type" value="Genomic_DNA"/>
</dbReference>
<evidence type="ECO:0000313" key="1">
    <source>
        <dbReference type="EMBL" id="MCG4611707.1"/>
    </source>
</evidence>
<protein>
    <submittedName>
        <fullName evidence="1">Hydrolase</fullName>
    </submittedName>
</protein>
<accession>A0ABS9MNC4</accession>
<dbReference type="GO" id="GO:0016787">
    <property type="term" value="F:hydrolase activity"/>
    <property type="evidence" value="ECO:0007669"/>
    <property type="project" value="UniProtKB-KW"/>
</dbReference>
<reference evidence="1 2" key="1">
    <citation type="submission" date="2022-01" db="EMBL/GenBank/DDBJ databases">
        <title>Collection of gut derived symbiotic bacterial strains cultured from healthy donors.</title>
        <authorList>
            <person name="Lin H."/>
            <person name="Kohout C."/>
            <person name="Waligurski E."/>
            <person name="Pamer E.G."/>
        </authorList>
    </citation>
    <scope>NUCLEOTIDE SEQUENCE [LARGE SCALE GENOMIC DNA]</scope>
    <source>
        <strain evidence="1 2">DFI.7.58</strain>
    </source>
</reference>
<name>A0ABS9MNC4_9FIRM</name>
<dbReference type="RefSeq" id="WP_237967106.1">
    <property type="nucleotide sequence ID" value="NZ_JAKNHQ010000021.1"/>
</dbReference>
<proteinExistence type="predicted"/>
<dbReference type="Proteomes" id="UP001298681">
    <property type="component" value="Unassembled WGS sequence"/>
</dbReference>
<dbReference type="SUPFAM" id="SSF109604">
    <property type="entry name" value="HD-domain/PDEase-like"/>
    <property type="match status" value="1"/>
</dbReference>